<accession>A0A4R6ZS04</accession>
<evidence type="ECO:0000256" key="6">
    <source>
        <dbReference type="ARBA" id="ARBA00022989"/>
    </source>
</evidence>
<dbReference type="Pfam" id="PF12698">
    <property type="entry name" value="ABC2_membrane_3"/>
    <property type="match status" value="1"/>
</dbReference>
<dbReference type="GO" id="GO:0005886">
    <property type="term" value="C:plasma membrane"/>
    <property type="evidence" value="ECO:0007669"/>
    <property type="project" value="UniProtKB-SubCell"/>
</dbReference>
<feature type="transmembrane region" description="Helical" evidence="8">
    <location>
        <begin position="21"/>
        <end position="40"/>
    </location>
</feature>
<reference evidence="10 11" key="1">
    <citation type="submission" date="2019-03" db="EMBL/GenBank/DDBJ databases">
        <title>Genomic Encyclopedia of Type Strains, Phase III (KMG-III): the genomes of soil and plant-associated and newly described type strains.</title>
        <authorList>
            <person name="Whitman W."/>
        </authorList>
    </citation>
    <scope>NUCLEOTIDE SEQUENCE [LARGE SCALE GENOMIC DNA]</scope>
    <source>
        <strain evidence="10 11">CECT 7972</strain>
    </source>
</reference>
<feature type="transmembrane region" description="Helical" evidence="8">
    <location>
        <begin position="275"/>
        <end position="298"/>
    </location>
</feature>
<dbReference type="AlphaFoldDB" id="A0A4R6ZS04"/>
<keyword evidence="11" id="KW-1185">Reference proteome</keyword>
<evidence type="ECO:0000256" key="7">
    <source>
        <dbReference type="ARBA" id="ARBA00023136"/>
    </source>
</evidence>
<dbReference type="InterPro" id="IPR047817">
    <property type="entry name" value="ABC2_TM_bact-type"/>
</dbReference>
<dbReference type="InterPro" id="IPR013525">
    <property type="entry name" value="ABC2_TM"/>
</dbReference>
<comment type="subcellular location">
    <subcellularLocation>
        <location evidence="1">Cell membrane</location>
        <topology evidence="1">Multi-pass membrane protein</topology>
    </subcellularLocation>
</comment>
<dbReference type="STRING" id="1265846.PROCOU_06073"/>
<evidence type="ECO:0000313" key="11">
    <source>
        <dbReference type="Proteomes" id="UP000295558"/>
    </source>
</evidence>
<protein>
    <submittedName>
        <fullName evidence="10">ABC-2 type transport system permease protein</fullName>
    </submittedName>
</protein>
<evidence type="ECO:0000256" key="5">
    <source>
        <dbReference type="ARBA" id="ARBA00022692"/>
    </source>
</evidence>
<evidence type="ECO:0000313" key="10">
    <source>
        <dbReference type="EMBL" id="TDR55471.1"/>
    </source>
</evidence>
<feature type="transmembrane region" description="Helical" evidence="8">
    <location>
        <begin position="239"/>
        <end position="263"/>
    </location>
</feature>
<evidence type="ECO:0000256" key="3">
    <source>
        <dbReference type="ARBA" id="ARBA00022448"/>
    </source>
</evidence>
<keyword evidence="4" id="KW-1003">Cell membrane</keyword>
<evidence type="ECO:0000256" key="2">
    <source>
        <dbReference type="ARBA" id="ARBA00007783"/>
    </source>
</evidence>
<dbReference type="PANTHER" id="PTHR30294">
    <property type="entry name" value="MEMBRANE COMPONENT OF ABC TRANSPORTER YHHJ-RELATED"/>
    <property type="match status" value="1"/>
</dbReference>
<dbReference type="InterPro" id="IPR051449">
    <property type="entry name" value="ABC-2_transporter_component"/>
</dbReference>
<keyword evidence="5 8" id="KW-0812">Transmembrane</keyword>
<feature type="transmembrane region" description="Helical" evidence="8">
    <location>
        <begin position="199"/>
        <end position="218"/>
    </location>
</feature>
<name>A0A4R6ZS04_9LIST</name>
<evidence type="ECO:0000256" key="1">
    <source>
        <dbReference type="ARBA" id="ARBA00004651"/>
    </source>
</evidence>
<dbReference type="Proteomes" id="UP000295558">
    <property type="component" value="Unassembled WGS sequence"/>
</dbReference>
<feature type="transmembrane region" description="Helical" evidence="8">
    <location>
        <begin position="305"/>
        <end position="325"/>
    </location>
</feature>
<dbReference type="PANTHER" id="PTHR30294:SF38">
    <property type="entry name" value="TRANSPORT PERMEASE PROTEIN"/>
    <property type="match status" value="1"/>
</dbReference>
<keyword evidence="6 8" id="KW-1133">Transmembrane helix</keyword>
<keyword evidence="7 8" id="KW-0472">Membrane</keyword>
<proteinExistence type="inferred from homology"/>
<evidence type="ECO:0000259" key="9">
    <source>
        <dbReference type="PROSITE" id="PS51012"/>
    </source>
</evidence>
<comment type="caution">
    <text evidence="10">The sequence shown here is derived from an EMBL/GenBank/DDBJ whole genome shotgun (WGS) entry which is preliminary data.</text>
</comment>
<gene>
    <name evidence="10" type="ORF">DFP96_101408</name>
</gene>
<sequence>MMRVMAIVKRIANQFRRDKRTLALMFIAPLLLITLINYLFDGDTVKPKIGVEGVSSSMVAQLKDTDISVKQYRSVDSAKDTIKSDGLDAFILQDGSNVKLTFENSDPGVSKQIQMKLQAALMAEQKETMKQLGASMQEASAKIQQSLAKIAKQYTAQTGQQLDIPAVNLQIPEQQQLAIDTAYIYGDADTTFFDTIGPIFIGFFVFFFVFLIAGISFLRERTTGTLERLMATPIKRWELETGYLLGFGIFALAQSIIVALYSIHVLDMVQMGSIWYVLLITLMLAMVALTLGILLSTFANNEFQIVQFIPIVIVPQVLFCGIFPLEGMADWLQWIAHIMPLYYGADALTSIMVKGEGFSGFATDFYVLVGFTLVFMILNIFALKKYRKI</sequence>
<organism evidence="10 11">
    <name type="scientific">Listeria rocourtiae</name>
    <dbReference type="NCBI Taxonomy" id="647910"/>
    <lineage>
        <taxon>Bacteria</taxon>
        <taxon>Bacillati</taxon>
        <taxon>Bacillota</taxon>
        <taxon>Bacilli</taxon>
        <taxon>Bacillales</taxon>
        <taxon>Listeriaceae</taxon>
        <taxon>Listeria</taxon>
    </lineage>
</organism>
<evidence type="ECO:0000256" key="4">
    <source>
        <dbReference type="ARBA" id="ARBA00022475"/>
    </source>
</evidence>
<dbReference type="PROSITE" id="PS51012">
    <property type="entry name" value="ABC_TM2"/>
    <property type="match status" value="1"/>
</dbReference>
<comment type="similarity">
    <text evidence="2">Belongs to the ABC-2 integral membrane protein family.</text>
</comment>
<keyword evidence="3" id="KW-0813">Transport</keyword>
<feature type="domain" description="ABC transmembrane type-2" evidence="9">
    <location>
        <begin position="156"/>
        <end position="386"/>
    </location>
</feature>
<dbReference type="EMBL" id="SNZK01000001">
    <property type="protein sequence ID" value="TDR55471.1"/>
    <property type="molecule type" value="Genomic_DNA"/>
</dbReference>
<evidence type="ECO:0000256" key="8">
    <source>
        <dbReference type="SAM" id="Phobius"/>
    </source>
</evidence>
<dbReference type="GO" id="GO:0140359">
    <property type="term" value="F:ABC-type transporter activity"/>
    <property type="evidence" value="ECO:0007669"/>
    <property type="project" value="InterPro"/>
</dbReference>
<feature type="transmembrane region" description="Helical" evidence="8">
    <location>
        <begin position="365"/>
        <end position="383"/>
    </location>
</feature>